<evidence type="ECO:0000256" key="5">
    <source>
        <dbReference type="ARBA" id="ARBA00014944"/>
    </source>
</evidence>
<keyword evidence="8 17" id="KW-0812">Transmembrane</keyword>
<comment type="similarity">
    <text evidence="3 16">Belongs to the CDP-alcohol phosphatidyltransferase class-I family.</text>
</comment>
<protein>
    <recommendedName>
        <fullName evidence="5 15">CDP-diacylglycerol--glycerol-3-phosphate 3-phosphatidyltransferase</fullName>
        <ecNumber evidence="4 15">2.7.8.5</ecNumber>
    </recommendedName>
</protein>
<sequence>MTTAQGLHASGVSRDTIAPMFFTIPTLMTWTRIVAIPLIVGVFYAPLAPETRNLVAALMFIVFAATDWLDGFLARKLNQTSSFGAFLDPVADKFLVCASLLVLVHLQRADVFVALIIIGREIAISALREWMAQIGASKSVAVHMIGKVKTTVQMVAIPFLLFDGRLLGVLDTRLWGQVLIWVAAVLTVWSMVYYLQKAIPEIRRRVKH</sequence>
<dbReference type="InterPro" id="IPR000462">
    <property type="entry name" value="CDP-OH_P_trans"/>
</dbReference>
<evidence type="ECO:0000256" key="10">
    <source>
        <dbReference type="ARBA" id="ARBA00023098"/>
    </source>
</evidence>
<dbReference type="InterPro" id="IPR043130">
    <property type="entry name" value="CDP-OH_PTrfase_TM_dom"/>
</dbReference>
<keyword evidence="9 17" id="KW-1133">Transmembrane helix</keyword>
<comment type="catalytic activity">
    <reaction evidence="14">
        <text>a CDP-1,2-diacyl-sn-glycerol + sn-glycerol 3-phosphate = a 1,2-diacyl-sn-glycero-3-phospho-(1'-sn-glycero-3'-phosphate) + CMP + H(+)</text>
        <dbReference type="Rhea" id="RHEA:12593"/>
        <dbReference type="ChEBI" id="CHEBI:15378"/>
        <dbReference type="ChEBI" id="CHEBI:57597"/>
        <dbReference type="ChEBI" id="CHEBI:58332"/>
        <dbReference type="ChEBI" id="CHEBI:60110"/>
        <dbReference type="ChEBI" id="CHEBI:60377"/>
        <dbReference type="EC" id="2.7.8.5"/>
    </reaction>
</comment>
<evidence type="ECO:0000256" key="13">
    <source>
        <dbReference type="ARBA" id="ARBA00023264"/>
    </source>
</evidence>
<dbReference type="GO" id="GO:0008444">
    <property type="term" value="F:CDP-diacylglycerol-glycerol-3-phosphate 3-phosphatidyltransferase activity"/>
    <property type="evidence" value="ECO:0007669"/>
    <property type="project" value="UniProtKB-UniRule"/>
</dbReference>
<proteinExistence type="inferred from homology"/>
<dbReference type="GO" id="GO:0046474">
    <property type="term" value="P:glycerophospholipid biosynthetic process"/>
    <property type="evidence" value="ECO:0007669"/>
    <property type="project" value="TreeGrafter"/>
</dbReference>
<dbReference type="AlphaFoldDB" id="A0AA35D3U4"/>
<evidence type="ECO:0000313" key="19">
    <source>
        <dbReference type="Proteomes" id="UP000834458"/>
    </source>
</evidence>
<evidence type="ECO:0000256" key="17">
    <source>
        <dbReference type="SAM" id="Phobius"/>
    </source>
</evidence>
<evidence type="ECO:0000313" key="18">
    <source>
        <dbReference type="EMBL" id="CAB5659828.1"/>
    </source>
</evidence>
<dbReference type="InterPro" id="IPR050324">
    <property type="entry name" value="CDP-alcohol_PTase-I"/>
</dbReference>
<reference evidence="18" key="1">
    <citation type="submission" date="2020-05" db="EMBL/GenBank/DDBJ databases">
        <authorList>
            <person name="Delgado-Blas J."/>
        </authorList>
    </citation>
    <scope>NUCLEOTIDE SEQUENCE</scope>
    <source>
        <strain evidence="18">BB1454</strain>
    </source>
</reference>
<organism evidence="18 19">
    <name type="scientific">Comamonas aquatica</name>
    <dbReference type="NCBI Taxonomy" id="225991"/>
    <lineage>
        <taxon>Bacteria</taxon>
        <taxon>Pseudomonadati</taxon>
        <taxon>Pseudomonadota</taxon>
        <taxon>Betaproteobacteria</taxon>
        <taxon>Burkholderiales</taxon>
        <taxon>Comamonadaceae</taxon>
        <taxon>Comamonas</taxon>
    </lineage>
</organism>
<dbReference type="EMBL" id="CAHPSC010000002">
    <property type="protein sequence ID" value="CAB5659828.1"/>
    <property type="molecule type" value="Genomic_DNA"/>
</dbReference>
<dbReference type="PIRSF" id="PIRSF000847">
    <property type="entry name" value="Phos_ph_gly_syn"/>
    <property type="match status" value="1"/>
</dbReference>
<comment type="subcellular location">
    <subcellularLocation>
        <location evidence="1">Membrane</location>
        <topology evidence="1">Multi-pass membrane protein</topology>
    </subcellularLocation>
</comment>
<accession>A0AA35D3U4</accession>
<dbReference type="Proteomes" id="UP000834458">
    <property type="component" value="Unassembled WGS sequence"/>
</dbReference>
<feature type="transmembrane region" description="Helical" evidence="17">
    <location>
        <begin position="174"/>
        <end position="195"/>
    </location>
</feature>
<dbReference type="Gene3D" id="1.20.120.1760">
    <property type="match status" value="1"/>
</dbReference>
<dbReference type="PROSITE" id="PS00379">
    <property type="entry name" value="CDP_ALCOHOL_P_TRANSF"/>
    <property type="match status" value="1"/>
</dbReference>
<evidence type="ECO:0000256" key="11">
    <source>
        <dbReference type="ARBA" id="ARBA00023136"/>
    </source>
</evidence>
<keyword evidence="10" id="KW-0443">Lipid metabolism</keyword>
<feature type="transmembrane region" description="Helical" evidence="17">
    <location>
        <begin position="29"/>
        <end position="47"/>
    </location>
</feature>
<evidence type="ECO:0000256" key="8">
    <source>
        <dbReference type="ARBA" id="ARBA00022692"/>
    </source>
</evidence>
<dbReference type="NCBIfam" id="TIGR00560">
    <property type="entry name" value="pgsA"/>
    <property type="match status" value="1"/>
</dbReference>
<gene>
    <name evidence="18" type="primary">pgsA</name>
    <name evidence="18" type="ORF">GHA_00241</name>
</gene>
<dbReference type="InterPro" id="IPR004570">
    <property type="entry name" value="Phosphatidylglycerol_P_synth"/>
</dbReference>
<keyword evidence="12" id="KW-0594">Phospholipid biosynthesis</keyword>
<dbReference type="EC" id="2.7.8.5" evidence="4 15"/>
<dbReference type="Pfam" id="PF01066">
    <property type="entry name" value="CDP-OH_P_transf"/>
    <property type="match status" value="1"/>
</dbReference>
<name>A0AA35D3U4_9BURK</name>
<dbReference type="GO" id="GO:0016020">
    <property type="term" value="C:membrane"/>
    <property type="evidence" value="ECO:0007669"/>
    <property type="project" value="UniProtKB-SubCell"/>
</dbReference>
<evidence type="ECO:0000256" key="16">
    <source>
        <dbReference type="RuleBase" id="RU003750"/>
    </source>
</evidence>
<evidence type="ECO:0000256" key="12">
    <source>
        <dbReference type="ARBA" id="ARBA00023209"/>
    </source>
</evidence>
<evidence type="ECO:0000256" key="3">
    <source>
        <dbReference type="ARBA" id="ARBA00010441"/>
    </source>
</evidence>
<dbReference type="InterPro" id="IPR048254">
    <property type="entry name" value="CDP_ALCOHOL_P_TRANSF_CS"/>
</dbReference>
<keyword evidence="13" id="KW-1208">Phospholipid metabolism</keyword>
<comment type="caution">
    <text evidence="18">The sequence shown here is derived from an EMBL/GenBank/DDBJ whole genome shotgun (WGS) entry which is preliminary data.</text>
</comment>
<comment type="pathway">
    <text evidence="2">Phospholipid metabolism; phosphatidylglycerol biosynthesis; phosphatidylglycerol from CDP-diacylglycerol: step 1/2.</text>
</comment>
<keyword evidence="11 17" id="KW-0472">Membrane</keyword>
<evidence type="ECO:0000256" key="9">
    <source>
        <dbReference type="ARBA" id="ARBA00022989"/>
    </source>
</evidence>
<evidence type="ECO:0000256" key="6">
    <source>
        <dbReference type="ARBA" id="ARBA00022516"/>
    </source>
</evidence>
<evidence type="ECO:0000256" key="14">
    <source>
        <dbReference type="ARBA" id="ARBA00048586"/>
    </source>
</evidence>
<keyword evidence="6" id="KW-0444">Lipid biosynthesis</keyword>
<feature type="transmembrane region" description="Helical" evidence="17">
    <location>
        <begin position="54"/>
        <end position="73"/>
    </location>
</feature>
<evidence type="ECO:0000256" key="4">
    <source>
        <dbReference type="ARBA" id="ARBA00013170"/>
    </source>
</evidence>
<evidence type="ECO:0000256" key="2">
    <source>
        <dbReference type="ARBA" id="ARBA00005042"/>
    </source>
</evidence>
<dbReference type="PANTHER" id="PTHR14269">
    <property type="entry name" value="CDP-DIACYLGLYCEROL--GLYCEROL-3-PHOSPHATE 3-PHOSPHATIDYLTRANSFERASE-RELATED"/>
    <property type="match status" value="1"/>
</dbReference>
<dbReference type="PANTHER" id="PTHR14269:SF62">
    <property type="entry name" value="CDP-DIACYLGLYCEROL--GLYCEROL-3-PHOSPHATE 3-PHOSPHATIDYLTRANSFERASE 1, CHLOROPLASTIC"/>
    <property type="match status" value="1"/>
</dbReference>
<evidence type="ECO:0000256" key="1">
    <source>
        <dbReference type="ARBA" id="ARBA00004141"/>
    </source>
</evidence>
<evidence type="ECO:0000256" key="15">
    <source>
        <dbReference type="NCBIfam" id="TIGR00560"/>
    </source>
</evidence>
<evidence type="ECO:0000256" key="7">
    <source>
        <dbReference type="ARBA" id="ARBA00022679"/>
    </source>
</evidence>
<keyword evidence="7 16" id="KW-0808">Transferase</keyword>